<evidence type="ECO:0000313" key="1">
    <source>
        <dbReference type="EMBL" id="KAG2940673.1"/>
    </source>
</evidence>
<gene>
    <name evidence="1" type="ORF">PC117_g10469</name>
</gene>
<dbReference type="Proteomes" id="UP000736787">
    <property type="component" value="Unassembled WGS sequence"/>
</dbReference>
<evidence type="ECO:0000313" key="2">
    <source>
        <dbReference type="Proteomes" id="UP000736787"/>
    </source>
</evidence>
<name>A0A8T1DLX6_9STRA</name>
<reference evidence="1" key="1">
    <citation type="submission" date="2018-10" db="EMBL/GenBank/DDBJ databases">
        <title>Effector identification in a new, highly contiguous assembly of the strawberry crown rot pathogen Phytophthora cactorum.</title>
        <authorList>
            <person name="Armitage A.D."/>
            <person name="Nellist C.F."/>
            <person name="Bates H."/>
            <person name="Vickerstaff R.J."/>
            <person name="Harrison R.J."/>
        </authorList>
    </citation>
    <scope>NUCLEOTIDE SEQUENCE</scope>
    <source>
        <strain evidence="1">4040</strain>
    </source>
</reference>
<dbReference type="AlphaFoldDB" id="A0A8T1DLX6"/>
<proteinExistence type="predicted"/>
<sequence length="58" mass="6497">MLSYTVLSKYAQITSELHANSNSDVRCKGNLGENISYASPDIEEAVHFTERPASFKYL</sequence>
<accession>A0A8T1DLX6</accession>
<comment type="caution">
    <text evidence="1">The sequence shown here is derived from an EMBL/GenBank/DDBJ whole genome shotgun (WGS) entry which is preliminary data.</text>
</comment>
<protein>
    <submittedName>
        <fullName evidence="1">Uncharacterized protein</fullName>
    </submittedName>
</protein>
<dbReference type="EMBL" id="RCMK01000255">
    <property type="protein sequence ID" value="KAG2940673.1"/>
    <property type="molecule type" value="Genomic_DNA"/>
</dbReference>
<organism evidence="1 2">
    <name type="scientific">Phytophthora cactorum</name>
    <dbReference type="NCBI Taxonomy" id="29920"/>
    <lineage>
        <taxon>Eukaryota</taxon>
        <taxon>Sar</taxon>
        <taxon>Stramenopiles</taxon>
        <taxon>Oomycota</taxon>
        <taxon>Peronosporomycetes</taxon>
        <taxon>Peronosporales</taxon>
        <taxon>Peronosporaceae</taxon>
        <taxon>Phytophthora</taxon>
    </lineage>
</organism>